<dbReference type="Gene3D" id="3.30.450.40">
    <property type="match status" value="1"/>
</dbReference>
<evidence type="ECO:0000256" key="2">
    <source>
        <dbReference type="ARBA" id="ARBA00023125"/>
    </source>
</evidence>
<dbReference type="Gene3D" id="1.10.10.10">
    <property type="entry name" value="Winged helix-like DNA-binding domain superfamily/Winged helix DNA-binding domain"/>
    <property type="match status" value="1"/>
</dbReference>
<dbReference type="PROSITE" id="PS51077">
    <property type="entry name" value="HTH_ICLR"/>
    <property type="match status" value="1"/>
</dbReference>
<proteinExistence type="predicted"/>
<dbReference type="EMBL" id="BAABGJ010000014">
    <property type="protein sequence ID" value="GAA4338916.1"/>
    <property type="molecule type" value="Genomic_DNA"/>
</dbReference>
<dbReference type="SMART" id="SM00346">
    <property type="entry name" value="HTH_ICLR"/>
    <property type="match status" value="1"/>
</dbReference>
<dbReference type="Pfam" id="PF01614">
    <property type="entry name" value="IclR_C"/>
    <property type="match status" value="1"/>
</dbReference>
<protein>
    <submittedName>
        <fullName evidence="6">IclR family transcriptional regulator</fullName>
    </submittedName>
</protein>
<evidence type="ECO:0000313" key="7">
    <source>
        <dbReference type="Proteomes" id="UP001500975"/>
    </source>
</evidence>
<dbReference type="PROSITE" id="PS51078">
    <property type="entry name" value="ICLR_ED"/>
    <property type="match status" value="1"/>
</dbReference>
<keyword evidence="2" id="KW-0238">DNA-binding</keyword>
<dbReference type="PANTHER" id="PTHR30136:SF24">
    <property type="entry name" value="HTH-TYPE TRANSCRIPTIONAL REPRESSOR ALLR"/>
    <property type="match status" value="1"/>
</dbReference>
<keyword evidence="1" id="KW-0805">Transcription regulation</keyword>
<evidence type="ECO:0000259" key="4">
    <source>
        <dbReference type="PROSITE" id="PS51077"/>
    </source>
</evidence>
<dbReference type="RefSeq" id="WP_345537317.1">
    <property type="nucleotide sequence ID" value="NZ_BAABGJ010000014.1"/>
</dbReference>
<keyword evidence="3" id="KW-0804">Transcription</keyword>
<sequence>MIRPMNVVNGVQPEAVELNGDTPTMRLFGLLEVIASKDRRYALQDLVEETGLPKPTLHRMLQQLETAGLLQREGDSRLYGIGSRLRRLAENLLLNDSHHGARHTVLRQLVEEIGESCNLTALSGSEVVYLDRVETAAPLRFYLHPGSRVPVHCSASGKVFLAQMSPAQRRRLLAHAPLEAYTPKTLTDLDALEREVQRVRKEGCAFDNEEFLPGLLCIAALVPSNSGPSNLCVAVQAPVMRMDMEKARKLLPALQRAALALSRIDSDTTAGPETGSRAQA</sequence>
<evidence type="ECO:0000259" key="5">
    <source>
        <dbReference type="PROSITE" id="PS51078"/>
    </source>
</evidence>
<dbReference type="InterPro" id="IPR050707">
    <property type="entry name" value="HTH_MetabolicPath_Reg"/>
</dbReference>
<dbReference type="InterPro" id="IPR005471">
    <property type="entry name" value="Tscrpt_reg_IclR_N"/>
</dbReference>
<dbReference type="InterPro" id="IPR036388">
    <property type="entry name" value="WH-like_DNA-bd_sf"/>
</dbReference>
<evidence type="ECO:0000256" key="1">
    <source>
        <dbReference type="ARBA" id="ARBA00023015"/>
    </source>
</evidence>
<dbReference type="Proteomes" id="UP001500975">
    <property type="component" value="Unassembled WGS sequence"/>
</dbReference>
<keyword evidence="7" id="KW-1185">Reference proteome</keyword>
<evidence type="ECO:0000256" key="3">
    <source>
        <dbReference type="ARBA" id="ARBA00023163"/>
    </source>
</evidence>
<dbReference type="PANTHER" id="PTHR30136">
    <property type="entry name" value="HELIX-TURN-HELIX TRANSCRIPTIONAL REGULATOR, ICLR FAMILY"/>
    <property type="match status" value="1"/>
</dbReference>
<gene>
    <name evidence="6" type="ORF">GCM10023165_17880</name>
</gene>
<dbReference type="InterPro" id="IPR014757">
    <property type="entry name" value="Tscrpt_reg_IclR_C"/>
</dbReference>
<dbReference type="Pfam" id="PF09339">
    <property type="entry name" value="HTH_IclR"/>
    <property type="match status" value="1"/>
</dbReference>
<dbReference type="InterPro" id="IPR029016">
    <property type="entry name" value="GAF-like_dom_sf"/>
</dbReference>
<organism evidence="6 7">
    <name type="scientific">Variovorax defluvii</name>
    <dbReference type="NCBI Taxonomy" id="913761"/>
    <lineage>
        <taxon>Bacteria</taxon>
        <taxon>Pseudomonadati</taxon>
        <taxon>Pseudomonadota</taxon>
        <taxon>Betaproteobacteria</taxon>
        <taxon>Burkholderiales</taxon>
        <taxon>Comamonadaceae</taxon>
        <taxon>Variovorax</taxon>
    </lineage>
</organism>
<evidence type="ECO:0000313" key="6">
    <source>
        <dbReference type="EMBL" id="GAA4338916.1"/>
    </source>
</evidence>
<feature type="domain" description="HTH iclR-type" evidence="4">
    <location>
        <begin position="21"/>
        <end position="83"/>
    </location>
</feature>
<name>A0ABP8HGE3_9BURK</name>
<dbReference type="SUPFAM" id="SSF55781">
    <property type="entry name" value="GAF domain-like"/>
    <property type="match status" value="1"/>
</dbReference>
<dbReference type="SUPFAM" id="SSF46785">
    <property type="entry name" value="Winged helix' DNA-binding domain"/>
    <property type="match status" value="1"/>
</dbReference>
<comment type="caution">
    <text evidence="6">The sequence shown here is derived from an EMBL/GenBank/DDBJ whole genome shotgun (WGS) entry which is preliminary data.</text>
</comment>
<reference evidence="7" key="1">
    <citation type="journal article" date="2019" name="Int. J. Syst. Evol. Microbiol.">
        <title>The Global Catalogue of Microorganisms (GCM) 10K type strain sequencing project: providing services to taxonomists for standard genome sequencing and annotation.</title>
        <authorList>
            <consortium name="The Broad Institute Genomics Platform"/>
            <consortium name="The Broad Institute Genome Sequencing Center for Infectious Disease"/>
            <person name="Wu L."/>
            <person name="Ma J."/>
        </authorList>
    </citation>
    <scope>NUCLEOTIDE SEQUENCE [LARGE SCALE GENOMIC DNA]</scope>
    <source>
        <strain evidence="7">JCM 17804</strain>
    </source>
</reference>
<dbReference type="InterPro" id="IPR036390">
    <property type="entry name" value="WH_DNA-bd_sf"/>
</dbReference>
<feature type="domain" description="IclR-ED" evidence="5">
    <location>
        <begin position="84"/>
        <end position="267"/>
    </location>
</feature>
<accession>A0ABP8HGE3</accession>